<accession>A0A1X7JFB7</accession>
<dbReference type="InterPro" id="IPR001638">
    <property type="entry name" value="Solute-binding_3/MltF_N"/>
</dbReference>
<sequence length="259" mass="29353">MKKTLLKAITVFFILQATGIGWASPIKVTVYGEDEYPPYSYRDGREIKGIYHQILTEAFSRMEGYDVRIDVMPWKRMIGELERGRIFAAFAPYKVDTRPWMIYSTPILEEKVVAFGLKSKVEDKKLWPEDFYGSKVGITMGYDTEVLFGKKGVIAIGDGKLESKRTMDNATNLFLLQSGKIDLYLNDSLTDLGGLDKSDDPVVIAAEVGSQWGHVGFTSNLEDFPFVQDFKDKFDGIIDDLRAEGFIDRILEEHTKKSS</sequence>
<dbReference type="SUPFAM" id="SSF53850">
    <property type="entry name" value="Periplasmic binding protein-like II"/>
    <property type="match status" value="1"/>
</dbReference>
<dbReference type="Proteomes" id="UP000193355">
    <property type="component" value="Unassembled WGS sequence"/>
</dbReference>
<name>A0A1X7JFB7_9BACT</name>
<dbReference type="PANTHER" id="PTHR35936">
    <property type="entry name" value="MEMBRANE-BOUND LYTIC MUREIN TRANSGLYCOSYLASE F"/>
    <property type="match status" value="1"/>
</dbReference>
<proteinExistence type="predicted"/>
<dbReference type="Pfam" id="PF00497">
    <property type="entry name" value="SBP_bac_3"/>
    <property type="match status" value="1"/>
</dbReference>
<evidence type="ECO:0000256" key="1">
    <source>
        <dbReference type="ARBA" id="ARBA00022729"/>
    </source>
</evidence>
<evidence type="ECO:0000313" key="4">
    <source>
        <dbReference type="Proteomes" id="UP000193355"/>
    </source>
</evidence>
<dbReference type="OrthoDB" id="1550831at2"/>
<evidence type="ECO:0000313" key="3">
    <source>
        <dbReference type="EMBL" id="SMG26206.1"/>
    </source>
</evidence>
<gene>
    <name evidence="3" type="ORF">SAMN06275492_11126</name>
</gene>
<feature type="domain" description="Solute-binding protein family 3/N-terminal" evidence="2">
    <location>
        <begin position="29"/>
        <end position="254"/>
    </location>
</feature>
<dbReference type="RefSeq" id="WP_159448250.1">
    <property type="nucleotide sequence ID" value="NZ_FXBB01000011.1"/>
</dbReference>
<protein>
    <submittedName>
        <fullName evidence="3">Polar amino acid transport system substrate-binding protein</fullName>
    </submittedName>
</protein>
<keyword evidence="1" id="KW-0732">Signal</keyword>
<keyword evidence="4" id="KW-1185">Reference proteome</keyword>
<reference evidence="4" key="1">
    <citation type="submission" date="2017-04" db="EMBL/GenBank/DDBJ databases">
        <authorList>
            <person name="Varghese N."/>
            <person name="Submissions S."/>
        </authorList>
    </citation>
    <scope>NUCLEOTIDE SEQUENCE [LARGE SCALE GENOMIC DNA]</scope>
    <source>
        <strain evidence="4">USBA 82</strain>
    </source>
</reference>
<evidence type="ECO:0000259" key="2">
    <source>
        <dbReference type="Pfam" id="PF00497"/>
    </source>
</evidence>
<organism evidence="3 4">
    <name type="scientific">Dethiosulfovibrio salsuginis</name>
    <dbReference type="NCBI Taxonomy" id="561720"/>
    <lineage>
        <taxon>Bacteria</taxon>
        <taxon>Thermotogati</taxon>
        <taxon>Synergistota</taxon>
        <taxon>Synergistia</taxon>
        <taxon>Synergistales</taxon>
        <taxon>Dethiosulfovibrionaceae</taxon>
        <taxon>Dethiosulfovibrio</taxon>
    </lineage>
</organism>
<dbReference type="Gene3D" id="3.40.190.10">
    <property type="entry name" value="Periplasmic binding protein-like II"/>
    <property type="match status" value="2"/>
</dbReference>
<dbReference type="EMBL" id="FXBB01000011">
    <property type="protein sequence ID" value="SMG26206.1"/>
    <property type="molecule type" value="Genomic_DNA"/>
</dbReference>
<dbReference type="STRING" id="561720.SAMN06275492_11126"/>
<dbReference type="AlphaFoldDB" id="A0A1X7JFB7"/>
<dbReference type="PANTHER" id="PTHR35936:SF25">
    <property type="entry name" value="ABC TRANSPORTER SUBSTRATE-BINDING PROTEIN"/>
    <property type="match status" value="1"/>
</dbReference>